<proteinExistence type="predicted"/>
<keyword evidence="3" id="KW-1185">Reference proteome</keyword>
<reference evidence="2 3" key="1">
    <citation type="journal article" date="2015" name="Stand. Genomic Sci.">
        <title>Genomic Encyclopedia of Bacterial and Archaeal Type Strains, Phase III: the genomes of soil and plant-associated and newly described type strains.</title>
        <authorList>
            <person name="Whitman W.B."/>
            <person name="Woyke T."/>
            <person name="Klenk H.P."/>
            <person name="Zhou Y."/>
            <person name="Lilburn T.G."/>
            <person name="Beck B.J."/>
            <person name="De Vos P."/>
            <person name="Vandamme P."/>
            <person name="Eisen J.A."/>
            <person name="Garrity G."/>
            <person name="Hugenholtz P."/>
            <person name="Kyrpides N.C."/>
        </authorList>
    </citation>
    <scope>NUCLEOTIDE SEQUENCE [LARGE SCALE GENOMIC DNA]</scope>
    <source>
        <strain evidence="2 3">CV53</strain>
    </source>
</reference>
<dbReference type="RefSeq" id="WP_132003016.1">
    <property type="nucleotide sequence ID" value="NZ_JABUHM010000002.1"/>
</dbReference>
<dbReference type="Proteomes" id="UP000295689">
    <property type="component" value="Unassembled WGS sequence"/>
</dbReference>
<keyword evidence="1" id="KW-0175">Coiled coil</keyword>
<name>A0A4R2BJ47_9BACI</name>
<protein>
    <submittedName>
        <fullName evidence="2">Uncharacterized protein</fullName>
    </submittedName>
</protein>
<evidence type="ECO:0000313" key="2">
    <source>
        <dbReference type="EMBL" id="TCN26623.1"/>
    </source>
</evidence>
<evidence type="ECO:0000313" key="3">
    <source>
        <dbReference type="Proteomes" id="UP000295689"/>
    </source>
</evidence>
<feature type="coiled-coil region" evidence="1">
    <location>
        <begin position="87"/>
        <end position="114"/>
    </location>
</feature>
<dbReference type="AlphaFoldDB" id="A0A4R2BJ47"/>
<evidence type="ECO:0000256" key="1">
    <source>
        <dbReference type="SAM" id="Coils"/>
    </source>
</evidence>
<gene>
    <name evidence="2" type="ORF">EV146_103146</name>
</gene>
<accession>A0A4R2BJ47</accession>
<organism evidence="2 3">
    <name type="scientific">Mesobacillus foraminis</name>
    <dbReference type="NCBI Taxonomy" id="279826"/>
    <lineage>
        <taxon>Bacteria</taxon>
        <taxon>Bacillati</taxon>
        <taxon>Bacillota</taxon>
        <taxon>Bacilli</taxon>
        <taxon>Bacillales</taxon>
        <taxon>Bacillaceae</taxon>
        <taxon>Mesobacillus</taxon>
    </lineage>
</organism>
<dbReference type="EMBL" id="SLVV01000003">
    <property type="protein sequence ID" value="TCN26623.1"/>
    <property type="molecule type" value="Genomic_DNA"/>
</dbReference>
<comment type="caution">
    <text evidence="2">The sequence shown here is derived from an EMBL/GenBank/DDBJ whole genome shotgun (WGS) entry which is preliminary data.</text>
</comment>
<sequence>MNVKKIEKLVNDLVLRSGTQAAVKLEASFPGDRIVGGKYSVSSHSITMYIEEIEIQCLQLFATMDHFTDYFKAVFAHEIGHAEDTRLEELSAQLDQSESDMDKFRIALEIEENAWAYARKLTPEINEAFFNTIVHQSTKAYKDKLGASYTAN</sequence>